<dbReference type="Pfam" id="PF22701">
    <property type="entry name" value="Mala_s_1-like"/>
    <property type="match status" value="1"/>
</dbReference>
<dbReference type="RefSeq" id="WP_303308343.1">
    <property type="nucleotide sequence ID" value="NZ_JAODOP010000004.1"/>
</dbReference>
<protein>
    <recommendedName>
        <fullName evidence="3">Arylsulfotransferase ASST</fullName>
    </recommendedName>
</protein>
<dbReference type="InterPro" id="IPR011047">
    <property type="entry name" value="Quinoprotein_ADH-like_sf"/>
</dbReference>
<dbReference type="Proteomes" id="UP001337305">
    <property type="component" value="Unassembled WGS sequence"/>
</dbReference>
<dbReference type="InterPro" id="IPR054550">
    <property type="entry name" value="Mala_s_1-like"/>
</dbReference>
<sequence>MIHNIKVSVVVCIVYSFLICSCSTTKSNYYIGGSGWKEIALVDNQGTKLWSHQLEEGQECNSVNQFSKGKVLYSFRQGAKLIDQNHQVLWEYLCDESSEVQSASLTDEGNILLGICGNPAKLLEFSSDGEKIVDISFETGIKNPHGQFRKISKTANGNYLVPLLGKKLVFEIDARGKVVRQVKTGIFVFSLVVLKSGNWLLSCGDTHKMREINPNTGAVVWELKEHDLAGVPLRFVAEAIRLKNGNTIICNWGGHAGDEKKVAQVFEIDADKNLIWKIEDYKNFGNVSTLDMESFPKYKR</sequence>
<name>A0ABU7XZU8_9FLAO</name>
<dbReference type="PROSITE" id="PS51257">
    <property type="entry name" value="PROKAR_LIPOPROTEIN"/>
    <property type="match status" value="1"/>
</dbReference>
<proteinExistence type="predicted"/>
<dbReference type="SUPFAM" id="SSF50998">
    <property type="entry name" value="Quinoprotein alcohol dehydrogenase-like"/>
    <property type="match status" value="1"/>
</dbReference>
<accession>A0ABU7XZU8</accession>
<organism evidence="1 2">
    <name type="scientific">Flavivirga spongiicola</name>
    <dbReference type="NCBI Taxonomy" id="421621"/>
    <lineage>
        <taxon>Bacteria</taxon>
        <taxon>Pseudomonadati</taxon>
        <taxon>Bacteroidota</taxon>
        <taxon>Flavobacteriia</taxon>
        <taxon>Flavobacteriales</taxon>
        <taxon>Flavobacteriaceae</taxon>
        <taxon>Flavivirga</taxon>
    </lineage>
</organism>
<gene>
    <name evidence="1" type="ORF">N1F79_23295</name>
</gene>
<dbReference type="EMBL" id="JAODOP010000004">
    <property type="protein sequence ID" value="MEF3836068.1"/>
    <property type="molecule type" value="Genomic_DNA"/>
</dbReference>
<keyword evidence="2" id="KW-1185">Reference proteome</keyword>
<evidence type="ECO:0000313" key="1">
    <source>
        <dbReference type="EMBL" id="MEF3836068.1"/>
    </source>
</evidence>
<evidence type="ECO:0000313" key="2">
    <source>
        <dbReference type="Proteomes" id="UP001337305"/>
    </source>
</evidence>
<reference evidence="1 2" key="1">
    <citation type="submission" date="2022-09" db="EMBL/GenBank/DDBJ databases">
        <title>Genome sequencing of Flavivirga sp. MEBiC05379.</title>
        <authorList>
            <person name="Oh H.-M."/>
            <person name="Kwon K.K."/>
            <person name="Park M.J."/>
            <person name="Yang S.-H."/>
        </authorList>
    </citation>
    <scope>NUCLEOTIDE SEQUENCE [LARGE SCALE GENOMIC DNA]</scope>
    <source>
        <strain evidence="1 2">MEBiC05379</strain>
    </source>
</reference>
<evidence type="ECO:0008006" key="3">
    <source>
        <dbReference type="Google" id="ProtNLM"/>
    </source>
</evidence>
<comment type="caution">
    <text evidence="1">The sequence shown here is derived from an EMBL/GenBank/DDBJ whole genome shotgun (WGS) entry which is preliminary data.</text>
</comment>